<proteinExistence type="predicted"/>
<evidence type="ECO:0000259" key="2">
    <source>
        <dbReference type="Pfam" id="PF25213"/>
    </source>
</evidence>
<dbReference type="Gene3D" id="1.10.10.10">
    <property type="entry name" value="Winged helix-like DNA-binding domain superfamily/Winged helix DNA-binding domain"/>
    <property type="match status" value="1"/>
</dbReference>
<gene>
    <name evidence="3" type="ORF">ACFO5R_15490</name>
</gene>
<protein>
    <submittedName>
        <fullName evidence="3">Helix-turn-helix transcriptional regulator</fullName>
    </submittedName>
</protein>
<reference evidence="3 4" key="1">
    <citation type="journal article" date="2019" name="Int. J. Syst. Evol. Microbiol.">
        <title>The Global Catalogue of Microorganisms (GCM) 10K type strain sequencing project: providing services to taxonomists for standard genome sequencing and annotation.</title>
        <authorList>
            <consortium name="The Broad Institute Genomics Platform"/>
            <consortium name="The Broad Institute Genome Sequencing Center for Infectious Disease"/>
            <person name="Wu L."/>
            <person name="Ma J."/>
        </authorList>
    </citation>
    <scope>NUCLEOTIDE SEQUENCE [LARGE SCALE GENOMIC DNA]</scope>
    <source>
        <strain evidence="3 4">WLHS5</strain>
    </source>
</reference>
<dbReference type="InterPro" id="IPR057527">
    <property type="entry name" value="HVO_A0261-like_N"/>
</dbReference>
<name>A0ABD5PRV3_9EURY</name>
<dbReference type="Pfam" id="PF08350">
    <property type="entry name" value="FilR1_middle"/>
    <property type="match status" value="1"/>
</dbReference>
<dbReference type="AlphaFoldDB" id="A0ABD5PRV3"/>
<evidence type="ECO:0000313" key="3">
    <source>
        <dbReference type="EMBL" id="MFC4543332.1"/>
    </source>
</evidence>
<dbReference type="Proteomes" id="UP001595898">
    <property type="component" value="Unassembled WGS sequence"/>
</dbReference>
<feature type="domain" description="HVO-A0261-like N-terminal" evidence="2">
    <location>
        <begin position="30"/>
        <end position="113"/>
    </location>
</feature>
<feature type="domain" description="Methanogenesis regulatory protein FilR1 middle" evidence="1">
    <location>
        <begin position="146"/>
        <end position="274"/>
    </location>
</feature>
<accession>A0ABD5PRV3</accession>
<dbReference type="RefSeq" id="WP_250139992.1">
    <property type="nucleotide sequence ID" value="NZ_JALIQP010000002.1"/>
</dbReference>
<dbReference type="InterPro" id="IPR036390">
    <property type="entry name" value="WH_DNA-bd_sf"/>
</dbReference>
<organism evidence="3 4">
    <name type="scientific">Halosolutus amylolyticus</name>
    <dbReference type="NCBI Taxonomy" id="2932267"/>
    <lineage>
        <taxon>Archaea</taxon>
        <taxon>Methanobacteriati</taxon>
        <taxon>Methanobacteriota</taxon>
        <taxon>Stenosarchaea group</taxon>
        <taxon>Halobacteria</taxon>
        <taxon>Halobacteriales</taxon>
        <taxon>Natrialbaceae</taxon>
        <taxon>Halosolutus</taxon>
    </lineage>
</organism>
<comment type="caution">
    <text evidence="3">The sequence shown here is derived from an EMBL/GenBank/DDBJ whole genome shotgun (WGS) entry which is preliminary data.</text>
</comment>
<sequence length="280" mass="31785">MTHDLLDELISYDRNLQRDTRRRDGDRYPETETLVDVVRHGDLLRLLLAEPLDRPEIQAALGVSRATSHRFVRWLEDEGYGERVDGRYRLTGYGETVAYGVCKFETYLRTARRLEPLFEYICEDHEEFVVEPFTDATVTVATPSDPYAPIERFLSLLRESETFRGFNTTHMIPPGIDDGGDRLFEERTVELVYVPDAVETLRDESDAALGTAIDEGHVTVHTRDALPYGLALFDDRVGVGGYDEDTGAMRVFVDTDARIAREWAASVFESIRADARPVSS</sequence>
<evidence type="ECO:0000259" key="1">
    <source>
        <dbReference type="Pfam" id="PF08350"/>
    </source>
</evidence>
<dbReference type="InterPro" id="IPR013561">
    <property type="entry name" value="FilR1_middle_dom"/>
</dbReference>
<dbReference type="SUPFAM" id="SSF46785">
    <property type="entry name" value="Winged helix' DNA-binding domain"/>
    <property type="match status" value="1"/>
</dbReference>
<dbReference type="Pfam" id="PF25213">
    <property type="entry name" value="HVO_A0261_N"/>
    <property type="match status" value="1"/>
</dbReference>
<dbReference type="InterPro" id="IPR036388">
    <property type="entry name" value="WH-like_DNA-bd_sf"/>
</dbReference>
<evidence type="ECO:0000313" key="4">
    <source>
        <dbReference type="Proteomes" id="UP001595898"/>
    </source>
</evidence>
<dbReference type="EMBL" id="JBHSFA010000007">
    <property type="protein sequence ID" value="MFC4543332.1"/>
    <property type="molecule type" value="Genomic_DNA"/>
</dbReference>
<keyword evidence="4" id="KW-1185">Reference proteome</keyword>